<dbReference type="EMBL" id="HBUF01423446">
    <property type="protein sequence ID" value="CAG6741114.1"/>
    <property type="molecule type" value="Transcribed_RNA"/>
</dbReference>
<proteinExistence type="predicted"/>
<protein>
    <submittedName>
        <fullName evidence="1">Uncharacterized protein</fullName>
    </submittedName>
</protein>
<evidence type="ECO:0000313" key="1">
    <source>
        <dbReference type="EMBL" id="CAG6741115.1"/>
    </source>
</evidence>
<organism evidence="1">
    <name type="scientific">Cacopsylla melanoneura</name>
    <dbReference type="NCBI Taxonomy" id="428564"/>
    <lineage>
        <taxon>Eukaryota</taxon>
        <taxon>Metazoa</taxon>
        <taxon>Ecdysozoa</taxon>
        <taxon>Arthropoda</taxon>
        <taxon>Hexapoda</taxon>
        <taxon>Insecta</taxon>
        <taxon>Pterygota</taxon>
        <taxon>Neoptera</taxon>
        <taxon>Paraneoptera</taxon>
        <taxon>Hemiptera</taxon>
        <taxon>Sternorrhyncha</taxon>
        <taxon>Psylloidea</taxon>
        <taxon>Psyllidae</taxon>
        <taxon>Psyllinae</taxon>
        <taxon>Cacopsylla</taxon>
    </lineage>
</organism>
<sequence>MPGKIQFESERDHHHHHHLLYICRQYYAKTVGRYSSNITTGSEQNLMTIELTPDDTFSTIVPTLFICLNRTFLLFLTVNLSFTIGNLLKCHYYLTKGNYCWFRTTPY</sequence>
<dbReference type="EMBL" id="HBUF01423447">
    <property type="protein sequence ID" value="CAG6741115.1"/>
    <property type="molecule type" value="Transcribed_RNA"/>
</dbReference>
<accession>A0A8D8Z5W5</accession>
<dbReference type="AlphaFoldDB" id="A0A8D8Z5W5"/>
<reference evidence="1" key="1">
    <citation type="submission" date="2021-05" db="EMBL/GenBank/DDBJ databases">
        <authorList>
            <person name="Alioto T."/>
            <person name="Alioto T."/>
            <person name="Gomez Garrido J."/>
        </authorList>
    </citation>
    <scope>NUCLEOTIDE SEQUENCE</scope>
</reference>
<name>A0A8D8Z5W5_9HEMI</name>